<proteinExistence type="predicted"/>
<accession>A0A844ZPC5</accession>
<comment type="caution">
    <text evidence="2">The sequence shown here is derived from an EMBL/GenBank/DDBJ whole genome shotgun (WGS) entry which is preliminary data.</text>
</comment>
<organism evidence="2 3">
    <name type="scientific">Alteraurantiacibacter aestuarii</name>
    <dbReference type="NCBI Taxonomy" id="650004"/>
    <lineage>
        <taxon>Bacteria</taxon>
        <taxon>Pseudomonadati</taxon>
        <taxon>Pseudomonadota</taxon>
        <taxon>Alphaproteobacteria</taxon>
        <taxon>Sphingomonadales</taxon>
        <taxon>Erythrobacteraceae</taxon>
        <taxon>Alteraurantiacibacter</taxon>
    </lineage>
</organism>
<dbReference type="AlphaFoldDB" id="A0A844ZPC5"/>
<evidence type="ECO:0000256" key="1">
    <source>
        <dbReference type="SAM" id="SignalP"/>
    </source>
</evidence>
<gene>
    <name evidence="2" type="ORF">GRI32_10610</name>
</gene>
<evidence type="ECO:0000313" key="3">
    <source>
        <dbReference type="Proteomes" id="UP000435243"/>
    </source>
</evidence>
<protein>
    <submittedName>
        <fullName evidence="2">Uncharacterized protein</fullName>
    </submittedName>
</protein>
<dbReference type="RefSeq" id="WP_160592045.1">
    <property type="nucleotide sequence ID" value="NZ_BAAAFP010000001.1"/>
</dbReference>
<keyword evidence="3" id="KW-1185">Reference proteome</keyword>
<reference evidence="2 3" key="1">
    <citation type="submission" date="2019-12" db="EMBL/GenBank/DDBJ databases">
        <title>Genomic-based taxomic classification of the family Erythrobacteraceae.</title>
        <authorList>
            <person name="Xu L."/>
        </authorList>
    </citation>
    <scope>NUCLEOTIDE SEQUENCE [LARGE SCALE GENOMIC DNA]</scope>
    <source>
        <strain evidence="2 3">JCM 16339</strain>
    </source>
</reference>
<feature type="chain" id="PRO_5032352924" evidence="1">
    <location>
        <begin position="21"/>
        <end position="165"/>
    </location>
</feature>
<dbReference type="Proteomes" id="UP000435243">
    <property type="component" value="Unassembled WGS sequence"/>
</dbReference>
<feature type="signal peptide" evidence="1">
    <location>
        <begin position="1"/>
        <end position="20"/>
    </location>
</feature>
<dbReference type="OrthoDB" id="7583018at2"/>
<dbReference type="EMBL" id="WTYY01000005">
    <property type="protein sequence ID" value="MXO89192.1"/>
    <property type="molecule type" value="Genomic_DNA"/>
</dbReference>
<evidence type="ECO:0000313" key="2">
    <source>
        <dbReference type="EMBL" id="MXO89192.1"/>
    </source>
</evidence>
<name>A0A844ZPC5_9SPHN</name>
<keyword evidence="1" id="KW-0732">Signal</keyword>
<sequence>MRLFLTGVASATLLATAAYAQDTDWGFFEDENGVMQAGVQSSGGDQLILKCNEPGDRSVFALIYTPEALGAPSTRASIRDVTLLFDGSTPRDAKWRYYQNTVEAVNTRRDRALIPFLESLADASHIEVRLDPVDGARRSIEFDVAGARDAIGRVYDSCGDQNPLG</sequence>